<organism evidence="2 3">
    <name type="scientific">Parachitinimonas caeni</name>
    <dbReference type="NCBI Taxonomy" id="3031301"/>
    <lineage>
        <taxon>Bacteria</taxon>
        <taxon>Pseudomonadati</taxon>
        <taxon>Pseudomonadota</taxon>
        <taxon>Betaproteobacteria</taxon>
        <taxon>Neisseriales</taxon>
        <taxon>Chitinibacteraceae</taxon>
        <taxon>Parachitinimonas</taxon>
    </lineage>
</organism>
<protein>
    <recommendedName>
        <fullName evidence="4">Methanolan biosynthesis EpsI domain-containing protein</fullName>
    </recommendedName>
</protein>
<keyword evidence="1" id="KW-0732">Signal</keyword>
<comment type="caution">
    <text evidence="2">The sequence shown here is derived from an EMBL/GenBank/DDBJ whole genome shotgun (WGS) entry which is preliminary data.</text>
</comment>
<evidence type="ECO:0000313" key="2">
    <source>
        <dbReference type="EMBL" id="MDK2126953.1"/>
    </source>
</evidence>
<name>A0ABT7E6H5_9NEIS</name>
<dbReference type="RefSeq" id="WP_284103276.1">
    <property type="nucleotide sequence ID" value="NZ_JARRAF010000072.1"/>
</dbReference>
<sequence length="213" mass="24431">MKSFPYAFCLMNLLLLSQQTYGVEGPSIGPAPVEFGQAMQDVDAVIEGQIVAMRRQYRNTDSGKLFGTATDLMTTDCTDRPFDKEIKFPYSDDLIVTLADAKVYFGRDGRKQNPQLVKELELRLNNRPCEVGMEFRKILKNDRWLFLSWLTATPHMGSDEIAYAYLKHTPRFLALPTYPEGWRYEPKFSLFADGVQPVSLLDTLLNKMKEVRK</sequence>
<feature type="signal peptide" evidence="1">
    <location>
        <begin position="1"/>
        <end position="22"/>
    </location>
</feature>
<evidence type="ECO:0008006" key="4">
    <source>
        <dbReference type="Google" id="ProtNLM"/>
    </source>
</evidence>
<evidence type="ECO:0000256" key="1">
    <source>
        <dbReference type="SAM" id="SignalP"/>
    </source>
</evidence>
<proteinExistence type="predicted"/>
<gene>
    <name evidence="2" type="ORF">PZA18_23185</name>
</gene>
<reference evidence="2" key="1">
    <citation type="submission" date="2023-03" db="EMBL/GenBank/DDBJ databases">
        <title>Chitinimonas shenzhenensis gen. nov., sp. nov., a novel member of family Burkholderiaceae isolated from activated sludge collected in Shen Zhen, China.</title>
        <authorList>
            <person name="Wang X."/>
        </authorList>
    </citation>
    <scope>NUCLEOTIDE SEQUENCE</scope>
    <source>
        <strain evidence="2">DQS-5</strain>
    </source>
</reference>
<feature type="chain" id="PRO_5047531601" description="Methanolan biosynthesis EpsI domain-containing protein" evidence="1">
    <location>
        <begin position="23"/>
        <end position="213"/>
    </location>
</feature>
<accession>A0ABT7E6H5</accession>
<dbReference type="EMBL" id="JARRAF010000072">
    <property type="protein sequence ID" value="MDK2126953.1"/>
    <property type="molecule type" value="Genomic_DNA"/>
</dbReference>
<dbReference type="Proteomes" id="UP001172778">
    <property type="component" value="Unassembled WGS sequence"/>
</dbReference>
<evidence type="ECO:0000313" key="3">
    <source>
        <dbReference type="Proteomes" id="UP001172778"/>
    </source>
</evidence>
<keyword evidence="3" id="KW-1185">Reference proteome</keyword>